<accession>A0A060BTL2</accession>
<name>A0A060BTL2_9MICO</name>
<proteinExistence type="predicted"/>
<dbReference type="AlphaFoldDB" id="A0A060BTL2"/>
<reference evidence="1" key="1">
    <citation type="journal article" date="2013" name="Environ. Microbiol.">
        <title>Seasonally variable intestinal metagenomes of the red palm weevil (Rhynchophorus ferrugineus).</title>
        <authorList>
            <person name="Jia S."/>
            <person name="Zhang X."/>
            <person name="Zhang G."/>
            <person name="Yin A."/>
            <person name="Zhang S."/>
            <person name="Li F."/>
            <person name="Wang L."/>
            <person name="Zhao D."/>
            <person name="Yun Q."/>
            <person name="Tala"/>
            <person name="Wang J."/>
            <person name="Sun G."/>
            <person name="Baabdullah M."/>
            <person name="Yu X."/>
            <person name="Hu S."/>
            <person name="Al-Mssallem I.S."/>
            <person name="Yu J."/>
        </authorList>
    </citation>
    <scope>NUCLEOTIDE SEQUENCE</scope>
</reference>
<dbReference type="EMBL" id="KF120480">
    <property type="protein sequence ID" value="AIA87753.1"/>
    <property type="molecule type" value="Genomic_DNA"/>
</dbReference>
<feature type="non-terminal residue" evidence="1">
    <location>
        <position position="1"/>
    </location>
</feature>
<evidence type="ECO:0000313" key="1">
    <source>
        <dbReference type="EMBL" id="AIA87753.1"/>
    </source>
</evidence>
<sequence length="157" mass="16857">AHYEIVPTGLVYYIDSGTGGTDSPQYLAVKDSTPGLLNDVVDRVSPGADEWGYVADGMKVKASTDIDDKFSTGLYQDTTQLIYRLPLEAGTYTLTAGFTEWWGQSRTMNQTVSVDGEELAKGTPLSGSNTPLAEELTFTLAEPATVEYRVTNEGAGS</sequence>
<feature type="non-terminal residue" evidence="1">
    <location>
        <position position="157"/>
    </location>
</feature>
<protein>
    <submittedName>
        <fullName evidence="1">CAZy families GH43|CBM32 protein</fullName>
    </submittedName>
</protein>
<organism evidence="1">
    <name type="scientific">uncultured Sanguibacter sp</name>
    <dbReference type="NCBI Taxonomy" id="435288"/>
    <lineage>
        <taxon>Bacteria</taxon>
        <taxon>Bacillati</taxon>
        <taxon>Actinomycetota</taxon>
        <taxon>Actinomycetes</taxon>
        <taxon>Micrococcales</taxon>
        <taxon>Sanguibacteraceae</taxon>
        <taxon>Sanguibacter</taxon>
        <taxon>environmental samples</taxon>
    </lineage>
</organism>